<reference evidence="2 3" key="1">
    <citation type="submission" date="2020-08" db="EMBL/GenBank/DDBJ databases">
        <title>Genomic Encyclopedia of Type Strains, Phase IV (KMG-V): Genome sequencing to study the core and pangenomes of soil and plant-associated prokaryotes.</title>
        <authorList>
            <person name="Whitman W."/>
        </authorList>
    </citation>
    <scope>NUCLEOTIDE SEQUENCE [LARGE SCALE GENOMIC DNA]</scope>
    <source>
        <strain evidence="2 3">MP601</strain>
    </source>
</reference>
<feature type="transmembrane region" description="Helical" evidence="1">
    <location>
        <begin position="225"/>
        <end position="243"/>
    </location>
</feature>
<feature type="transmembrane region" description="Helical" evidence="1">
    <location>
        <begin position="12"/>
        <end position="32"/>
    </location>
</feature>
<proteinExistence type="predicted"/>
<organism evidence="2 3">
    <name type="scientific">Mucilaginibacter lappiensis</name>
    <dbReference type="NCBI Taxonomy" id="354630"/>
    <lineage>
        <taxon>Bacteria</taxon>
        <taxon>Pseudomonadati</taxon>
        <taxon>Bacteroidota</taxon>
        <taxon>Sphingobacteriia</taxon>
        <taxon>Sphingobacteriales</taxon>
        <taxon>Sphingobacteriaceae</taxon>
        <taxon>Mucilaginibacter</taxon>
    </lineage>
</organism>
<feature type="transmembrane region" description="Helical" evidence="1">
    <location>
        <begin position="129"/>
        <end position="151"/>
    </location>
</feature>
<evidence type="ECO:0000313" key="3">
    <source>
        <dbReference type="Proteomes" id="UP000548326"/>
    </source>
</evidence>
<dbReference type="RefSeq" id="WP_183586282.1">
    <property type="nucleotide sequence ID" value="NZ_JACHCA010000003.1"/>
</dbReference>
<accession>A0A841JEL4</accession>
<keyword evidence="1" id="KW-0472">Membrane</keyword>
<evidence type="ECO:0008006" key="4">
    <source>
        <dbReference type="Google" id="ProtNLM"/>
    </source>
</evidence>
<dbReference type="Proteomes" id="UP000548326">
    <property type="component" value="Unassembled WGS sequence"/>
</dbReference>
<gene>
    <name evidence="2" type="ORF">HDF22_001174</name>
</gene>
<feature type="transmembrane region" description="Helical" evidence="1">
    <location>
        <begin position="255"/>
        <end position="274"/>
    </location>
</feature>
<feature type="transmembrane region" description="Helical" evidence="1">
    <location>
        <begin position="382"/>
        <end position="399"/>
    </location>
</feature>
<feature type="transmembrane region" description="Helical" evidence="1">
    <location>
        <begin position="442"/>
        <end position="464"/>
    </location>
</feature>
<dbReference type="EMBL" id="JACHCA010000003">
    <property type="protein sequence ID" value="MBB6127068.1"/>
    <property type="molecule type" value="Genomic_DNA"/>
</dbReference>
<feature type="transmembrane region" description="Helical" evidence="1">
    <location>
        <begin position="411"/>
        <end position="430"/>
    </location>
</feature>
<feature type="transmembrane region" description="Helical" evidence="1">
    <location>
        <begin position="171"/>
        <end position="194"/>
    </location>
</feature>
<feature type="transmembrane region" description="Helical" evidence="1">
    <location>
        <begin position="100"/>
        <end position="117"/>
    </location>
</feature>
<comment type="caution">
    <text evidence="2">The sequence shown here is derived from an EMBL/GenBank/DDBJ whole genome shotgun (WGS) entry which is preliminary data.</text>
</comment>
<evidence type="ECO:0000313" key="2">
    <source>
        <dbReference type="EMBL" id="MBB6127068.1"/>
    </source>
</evidence>
<protein>
    <recommendedName>
        <fullName evidence="4">Patatin-like phospholipase</fullName>
    </recommendedName>
</protein>
<feature type="transmembrane region" description="Helical" evidence="1">
    <location>
        <begin position="504"/>
        <end position="525"/>
    </location>
</feature>
<dbReference type="AlphaFoldDB" id="A0A841JEL4"/>
<name>A0A841JEL4_9SPHI</name>
<feature type="transmembrane region" description="Helical" evidence="1">
    <location>
        <begin position="316"/>
        <end position="338"/>
    </location>
</feature>
<feature type="transmembrane region" description="Helical" evidence="1">
    <location>
        <begin position="476"/>
        <end position="497"/>
    </location>
</feature>
<evidence type="ECO:0000256" key="1">
    <source>
        <dbReference type="SAM" id="Phobius"/>
    </source>
</evidence>
<keyword evidence="1" id="KW-0812">Transmembrane</keyword>
<keyword evidence="1" id="KW-1133">Transmembrane helix</keyword>
<feature type="transmembrane region" description="Helical" evidence="1">
    <location>
        <begin position="344"/>
        <end position="361"/>
    </location>
</feature>
<sequence length="949" mass="108451">MFRRLQNWVNRHFSSIFSLLLMALLVIGSMTLKDNYLIVTKYTPSGIINWEINISNARRDSILKEWQAGFKKNQIYTRETTYPETVTGIETAVFRNNADYSFIGVYVGILLILIFRIGSQKANRRRRVISQRSVAVLGALVILAALLDVFENIMTNRALLHFKLKLPLPDAWLIGLPACVKYVLLAFIVCKLLYEGFKLGKPRFWLEYTTAWIGRLLTYSWRFRIVLIMLLTFFLGLFVSAQIQDMLLSINTSRWASFYFLLAITLLALMCWHLPKVIDNSIKVSYKRFFMGPVDFDTSRLPAGSRPSLKVDTARLFGAAAFLIPATGILQTMNAYQIDYMLKGVPPLVLLLASLIFYKIVLRYKWLDKLFKSEGKVVPWRFWASMVALILPMIIWGSIDGKRNREPHFLAFLSLDLFFLSAMFVITTALRTGIPGIRKWHAAPWITFGGTIAMLFFILCNFTPFLNELTSNNRYYTMPVVLCAAAGYLLFFSFLLFAGKKTGFSLITFLLTFTLYRSISTITTYHEAYIQKQKNYHKSLDSLDRYTENWLKSRKQEIKAFVARNPGTPYPVFFVNAYGGGLRATVWTTMVVGTLDSLVKERYRDGINSHDFQHYVFSYSGASGGTIGLSLLCSARYQHRHNPVNDTVFYPVNSLAIYRNDYLTSNIVALLGRDMLASSLGIAPWADRARLMEEDWERHTQAHHLDMKVTLGRMWKGHNYEVPLLFANTFDVDSGKKGISAPVLLDSLDFPSTIQLEQEIEDPGDLRLSTAAFLSARFPYVSPTAKLNGKHHFTDGGTWDNSGAETSLGVLTVFERVRAKLIKEDTLFSHIQPQFLSLPNSVRQTEDAGKPGNLFEPLAPPVGILNSRVGYMKKSEDWNYSISRIKHYGFYLFRPTAERVPNTHIWPVLPLGWQISDYAMTRMRLSVLRDSVTINKVMERFGNTEKIKR</sequence>